<keyword evidence="1" id="KW-1133">Transmembrane helix</keyword>
<dbReference type="Proteomes" id="UP001203297">
    <property type="component" value="Unassembled WGS sequence"/>
</dbReference>
<dbReference type="PANTHER" id="PTHR12277:SF64">
    <property type="entry name" value="SUPERFAMILY HYDROLASE, PUTATIVE (AFU_ORTHOLOGUE AFUA_3G01760)-RELATED"/>
    <property type="match status" value="1"/>
</dbReference>
<gene>
    <name evidence="2" type="ORF">B0F90DRAFT_1668628</name>
</gene>
<dbReference type="GO" id="GO:0016020">
    <property type="term" value="C:membrane"/>
    <property type="evidence" value="ECO:0007669"/>
    <property type="project" value="TreeGrafter"/>
</dbReference>
<evidence type="ECO:0000313" key="2">
    <source>
        <dbReference type="EMBL" id="KAI0299670.1"/>
    </source>
</evidence>
<dbReference type="SUPFAM" id="SSF53474">
    <property type="entry name" value="alpha/beta-Hydrolases"/>
    <property type="match status" value="1"/>
</dbReference>
<comment type="caution">
    <text evidence="2">The sequence shown here is derived from an EMBL/GenBank/DDBJ whole genome shotgun (WGS) entry which is preliminary data.</text>
</comment>
<accession>A0AAD4QMV9</accession>
<proteinExistence type="predicted"/>
<dbReference type="Gene3D" id="3.40.50.1820">
    <property type="entry name" value="alpha/beta hydrolase"/>
    <property type="match status" value="1"/>
</dbReference>
<sequence>MSPSPCCVRLSFLRNRNHLNLKYRGLNDTRSKANAGTSASPFLFSTSIPNALRTAGFLLQPSADPPSGWLALSAFVGLPLVLWAYKCLMLVLFQRKVIYMGYAPPGSRTESLKDVYPKNTLKGIHVEELSIPSYEPDTVRLSTLLLRHERDLASPPHHVIVYFQGNAGNPLHRIPIFATLLNAIPFGSLAILAPAPRSYWTSTRARPTQAGLIADYTAALAFAANRFPKSRLTIYGHSLGASIALCLLSNPGPGPGSPPISIPATVHGLVLENAFTSVPDMLRALYPNRWLPYQYLGPFVRDRWDARTAAAAAVSASAAGANVTTEHTHSWHLARRAMVLVSARDEVVPPVMGQEIFDELRASVDGDGGGGSEEGLGRLVVLQGALHENAWRYRDWVRAMKEYLGDLEREPIR</sequence>
<dbReference type="PANTHER" id="PTHR12277">
    <property type="entry name" value="ALPHA/BETA HYDROLASE DOMAIN-CONTAINING PROTEIN"/>
    <property type="match status" value="1"/>
</dbReference>
<organism evidence="2 3">
    <name type="scientific">Multifurca ochricompacta</name>
    <dbReference type="NCBI Taxonomy" id="376703"/>
    <lineage>
        <taxon>Eukaryota</taxon>
        <taxon>Fungi</taxon>
        <taxon>Dikarya</taxon>
        <taxon>Basidiomycota</taxon>
        <taxon>Agaricomycotina</taxon>
        <taxon>Agaricomycetes</taxon>
        <taxon>Russulales</taxon>
        <taxon>Russulaceae</taxon>
        <taxon>Multifurca</taxon>
    </lineage>
</organism>
<protein>
    <submittedName>
        <fullName evidence="2">Alpha/Beta hydrolase protein</fullName>
    </submittedName>
</protein>
<keyword evidence="1" id="KW-0472">Membrane</keyword>
<keyword evidence="1" id="KW-0812">Transmembrane</keyword>
<dbReference type="GO" id="GO:0008474">
    <property type="term" value="F:palmitoyl-(protein) hydrolase activity"/>
    <property type="evidence" value="ECO:0007669"/>
    <property type="project" value="TreeGrafter"/>
</dbReference>
<evidence type="ECO:0000256" key="1">
    <source>
        <dbReference type="SAM" id="Phobius"/>
    </source>
</evidence>
<keyword evidence="3" id="KW-1185">Reference proteome</keyword>
<dbReference type="EMBL" id="WTXG01000022">
    <property type="protein sequence ID" value="KAI0299670.1"/>
    <property type="molecule type" value="Genomic_DNA"/>
</dbReference>
<evidence type="ECO:0000313" key="3">
    <source>
        <dbReference type="Proteomes" id="UP001203297"/>
    </source>
</evidence>
<dbReference type="AlphaFoldDB" id="A0AAD4QMV9"/>
<keyword evidence="2" id="KW-0378">Hydrolase</keyword>
<feature type="transmembrane region" description="Helical" evidence="1">
    <location>
        <begin position="69"/>
        <end position="93"/>
    </location>
</feature>
<reference evidence="2" key="1">
    <citation type="journal article" date="2022" name="New Phytol.">
        <title>Evolutionary transition to the ectomycorrhizal habit in the genomes of a hyperdiverse lineage of mushroom-forming fungi.</title>
        <authorList>
            <person name="Looney B."/>
            <person name="Miyauchi S."/>
            <person name="Morin E."/>
            <person name="Drula E."/>
            <person name="Courty P.E."/>
            <person name="Kohler A."/>
            <person name="Kuo A."/>
            <person name="LaButti K."/>
            <person name="Pangilinan J."/>
            <person name="Lipzen A."/>
            <person name="Riley R."/>
            <person name="Andreopoulos W."/>
            <person name="He G."/>
            <person name="Johnson J."/>
            <person name="Nolan M."/>
            <person name="Tritt A."/>
            <person name="Barry K.W."/>
            <person name="Grigoriev I.V."/>
            <person name="Nagy L.G."/>
            <person name="Hibbett D."/>
            <person name="Henrissat B."/>
            <person name="Matheny P.B."/>
            <person name="Labbe J."/>
            <person name="Martin F.M."/>
        </authorList>
    </citation>
    <scope>NUCLEOTIDE SEQUENCE</scope>
    <source>
        <strain evidence="2">BPL690</strain>
    </source>
</reference>
<dbReference type="InterPro" id="IPR029058">
    <property type="entry name" value="AB_hydrolase_fold"/>
</dbReference>
<name>A0AAD4QMV9_9AGAM</name>